<feature type="domain" description="MalT-like TPR region" evidence="3">
    <location>
        <begin position="125"/>
        <end position="300"/>
    </location>
</feature>
<dbReference type="PANTHER" id="PTHR47691">
    <property type="entry name" value="REGULATOR-RELATED"/>
    <property type="match status" value="1"/>
</dbReference>
<sequence length="400" mass="43716">MMERKRVEIAGFIVAMVGALATVIGVGVAIWSSGKFISAPPEHVARGVVDALLESREQAGLSVPDVLADKEQRIRELTSSESQRKNAEAALARGEIGKADAIFKQIEKGAAHQAAEVAKTLGAIAYRNRPQGALEHYRRAVAYAPEDAEAWNKVGKLNYRLGEMAAAEAAFRRARELGEAAEDKRVIAMALNNLGVIARTRGDLAKAEGLHRRALALIEKLGHKKHMAVTLSNLGEVARARGDLNEAERIHRRALNLHEELGHKQGMANRLTNLGNIAQTRGKSAKAEAYHQRALALAEEAGHKEKIAIVFGNLGVVTQDRGQLDKAEEYFERALMLNEELGHKQGMATTLRHLGLLAETRGQRVEAEEYGRRALALFTEVGMKPEIDKVTGWLQRLGTP</sequence>
<dbReference type="SMART" id="SM00028">
    <property type="entry name" value="TPR"/>
    <property type="match status" value="7"/>
</dbReference>
<keyword evidence="1" id="KW-0802">TPR repeat</keyword>
<evidence type="ECO:0000256" key="1">
    <source>
        <dbReference type="PROSITE-ProRule" id="PRU00339"/>
    </source>
</evidence>
<dbReference type="InterPro" id="IPR019734">
    <property type="entry name" value="TPR_rpt"/>
</dbReference>
<proteinExistence type="predicted"/>
<protein>
    <submittedName>
        <fullName evidence="4">Tetratricopeptide repeat-containing protein</fullName>
    </submittedName>
</protein>
<name>A0A450X002_9GAMM</name>
<keyword evidence="2" id="KW-1133">Transmembrane helix</keyword>
<evidence type="ECO:0000259" key="3">
    <source>
        <dbReference type="Pfam" id="PF17874"/>
    </source>
</evidence>
<feature type="repeat" description="TPR" evidence="1">
    <location>
        <begin position="228"/>
        <end position="261"/>
    </location>
</feature>
<dbReference type="AlphaFoldDB" id="A0A450X002"/>
<dbReference type="EMBL" id="CAADGH010000001">
    <property type="protein sequence ID" value="VFK74148.1"/>
    <property type="molecule type" value="Genomic_DNA"/>
</dbReference>
<evidence type="ECO:0000313" key="5">
    <source>
        <dbReference type="EMBL" id="VFK28903.1"/>
    </source>
</evidence>
<dbReference type="EMBL" id="CAADFO010000002">
    <property type="protein sequence ID" value="VFK22581.1"/>
    <property type="molecule type" value="Genomic_DNA"/>
</dbReference>
<keyword evidence="2" id="KW-0472">Membrane</keyword>
<keyword evidence="2" id="KW-0812">Transmembrane</keyword>
<dbReference type="InterPro" id="IPR011990">
    <property type="entry name" value="TPR-like_helical_dom_sf"/>
</dbReference>
<feature type="repeat" description="TPR" evidence="1">
    <location>
        <begin position="308"/>
        <end position="341"/>
    </location>
</feature>
<dbReference type="Pfam" id="PF13424">
    <property type="entry name" value="TPR_12"/>
    <property type="match status" value="1"/>
</dbReference>
<evidence type="ECO:0000313" key="6">
    <source>
        <dbReference type="EMBL" id="VFK74148.1"/>
    </source>
</evidence>
<accession>A0A450X002</accession>
<dbReference type="InterPro" id="IPR041617">
    <property type="entry name" value="TPR_MalT"/>
</dbReference>
<dbReference type="PROSITE" id="PS50005">
    <property type="entry name" value="TPR"/>
    <property type="match status" value="3"/>
</dbReference>
<dbReference type="Pfam" id="PF17874">
    <property type="entry name" value="TPR_MalT"/>
    <property type="match status" value="1"/>
</dbReference>
<feature type="transmembrane region" description="Helical" evidence="2">
    <location>
        <begin position="12"/>
        <end position="31"/>
    </location>
</feature>
<dbReference type="SUPFAM" id="SSF48452">
    <property type="entry name" value="TPR-like"/>
    <property type="match status" value="2"/>
</dbReference>
<evidence type="ECO:0000313" key="4">
    <source>
        <dbReference type="EMBL" id="VFK22581.1"/>
    </source>
</evidence>
<gene>
    <name evidence="4" type="ORF">BECKMB1821G_GA0114241_100275</name>
    <name evidence="6" type="ORF">BECKMB1821H_GA0114242_100179</name>
    <name evidence="5" type="ORF">BECKMB1821I_GA0114274_100781</name>
</gene>
<evidence type="ECO:0000256" key="2">
    <source>
        <dbReference type="SAM" id="Phobius"/>
    </source>
</evidence>
<reference evidence="4" key="1">
    <citation type="submission" date="2019-02" db="EMBL/GenBank/DDBJ databases">
        <authorList>
            <person name="Gruber-Vodicka R. H."/>
            <person name="Seah K. B. B."/>
        </authorList>
    </citation>
    <scope>NUCLEOTIDE SEQUENCE</scope>
    <source>
        <strain evidence="4">BECK_BZ197</strain>
        <strain evidence="6">BECK_BZ198</strain>
        <strain evidence="5">BECK_BZ199</strain>
    </source>
</reference>
<organism evidence="4">
    <name type="scientific">Candidatus Kentrum sp. MB</name>
    <dbReference type="NCBI Taxonomy" id="2138164"/>
    <lineage>
        <taxon>Bacteria</taxon>
        <taxon>Pseudomonadati</taxon>
        <taxon>Pseudomonadota</taxon>
        <taxon>Gammaproteobacteria</taxon>
        <taxon>Candidatus Kentrum</taxon>
    </lineage>
</organism>
<dbReference type="EMBL" id="CAADFQ010000007">
    <property type="protein sequence ID" value="VFK28903.1"/>
    <property type="molecule type" value="Genomic_DNA"/>
</dbReference>
<dbReference type="PANTHER" id="PTHR47691:SF3">
    <property type="entry name" value="HTH-TYPE TRANSCRIPTIONAL REGULATOR RV0890C-RELATED"/>
    <property type="match status" value="1"/>
</dbReference>
<dbReference type="Gene3D" id="1.25.40.10">
    <property type="entry name" value="Tetratricopeptide repeat domain"/>
    <property type="match status" value="3"/>
</dbReference>
<feature type="repeat" description="TPR" evidence="1">
    <location>
        <begin position="148"/>
        <end position="181"/>
    </location>
</feature>